<dbReference type="EnsemblMetazoa" id="GPPI045630-RA">
    <property type="protein sequence ID" value="GPPI045630-PA"/>
    <property type="gene ID" value="GPPI045630"/>
</dbReference>
<sequence length="149" mass="17546">MEWIEKASPELIILHFHIIVNYDSYQWRLTRGPNVIITLQIIVNYVNYKILIHVIPILFLINQYFVILVKCFGMPSNQDDRLSIHPDYHTILNYESPGQASKLWSLPLITIEENTFFVGSGVFKEEKILITVVFCTSYIQYFLLTSRKF</sequence>
<protein>
    <submittedName>
        <fullName evidence="2">Uncharacterized protein</fullName>
    </submittedName>
</protein>
<feature type="transmembrane region" description="Helical" evidence="1">
    <location>
        <begin position="50"/>
        <end position="69"/>
    </location>
</feature>
<evidence type="ECO:0000313" key="2">
    <source>
        <dbReference type="EnsemblMetazoa" id="GPPI045630-PA"/>
    </source>
</evidence>
<keyword evidence="1" id="KW-1133">Transmembrane helix</keyword>
<dbReference type="VEuPathDB" id="VectorBase:GPPI045630"/>
<keyword evidence="3" id="KW-1185">Reference proteome</keyword>
<name>A0A1B0C055_9MUSC</name>
<keyword evidence="1" id="KW-0812">Transmembrane</keyword>
<evidence type="ECO:0000313" key="3">
    <source>
        <dbReference type="Proteomes" id="UP000092460"/>
    </source>
</evidence>
<accession>A0A1B0C055</accession>
<dbReference type="EMBL" id="JXJN01023468">
    <property type="status" value="NOT_ANNOTATED_CDS"/>
    <property type="molecule type" value="Genomic_DNA"/>
</dbReference>
<evidence type="ECO:0000256" key="1">
    <source>
        <dbReference type="SAM" id="Phobius"/>
    </source>
</evidence>
<dbReference type="AlphaFoldDB" id="A0A1B0C055"/>
<feature type="transmembrane region" description="Helical" evidence="1">
    <location>
        <begin position="128"/>
        <end position="144"/>
    </location>
</feature>
<keyword evidence="1" id="KW-0472">Membrane</keyword>
<organism evidence="2 3">
    <name type="scientific">Glossina palpalis gambiensis</name>
    <dbReference type="NCBI Taxonomy" id="67801"/>
    <lineage>
        <taxon>Eukaryota</taxon>
        <taxon>Metazoa</taxon>
        <taxon>Ecdysozoa</taxon>
        <taxon>Arthropoda</taxon>
        <taxon>Hexapoda</taxon>
        <taxon>Insecta</taxon>
        <taxon>Pterygota</taxon>
        <taxon>Neoptera</taxon>
        <taxon>Endopterygota</taxon>
        <taxon>Diptera</taxon>
        <taxon>Brachycera</taxon>
        <taxon>Muscomorpha</taxon>
        <taxon>Hippoboscoidea</taxon>
        <taxon>Glossinidae</taxon>
        <taxon>Glossina</taxon>
    </lineage>
</organism>
<reference evidence="2" key="2">
    <citation type="submission" date="2020-05" db="UniProtKB">
        <authorList>
            <consortium name="EnsemblMetazoa"/>
        </authorList>
    </citation>
    <scope>IDENTIFICATION</scope>
    <source>
        <strain evidence="2">IAEA</strain>
    </source>
</reference>
<dbReference type="Proteomes" id="UP000092460">
    <property type="component" value="Unassembled WGS sequence"/>
</dbReference>
<reference evidence="3" key="1">
    <citation type="submission" date="2015-01" db="EMBL/GenBank/DDBJ databases">
        <authorList>
            <person name="Aksoy S."/>
            <person name="Warren W."/>
            <person name="Wilson R.K."/>
        </authorList>
    </citation>
    <scope>NUCLEOTIDE SEQUENCE [LARGE SCALE GENOMIC DNA]</scope>
    <source>
        <strain evidence="3">IAEA</strain>
    </source>
</reference>
<proteinExistence type="predicted"/>